<evidence type="ECO:0000256" key="1">
    <source>
        <dbReference type="SAM" id="MobiDB-lite"/>
    </source>
</evidence>
<dbReference type="PANTHER" id="PTHR38926">
    <property type="entry name" value="F-BOX DOMAIN CONTAINING PROTEIN, EXPRESSED"/>
    <property type="match status" value="1"/>
</dbReference>
<evidence type="ECO:0000259" key="2">
    <source>
        <dbReference type="PROSITE" id="PS50181"/>
    </source>
</evidence>
<dbReference type="PROSITE" id="PS50181">
    <property type="entry name" value="FBOX"/>
    <property type="match status" value="1"/>
</dbReference>
<feature type="domain" description="F-box" evidence="2">
    <location>
        <begin position="26"/>
        <end position="74"/>
    </location>
</feature>
<dbReference type="FunFam" id="1.20.1280.50:FF:000037">
    <property type="entry name" value="F-box protein SKIP19"/>
    <property type="match status" value="1"/>
</dbReference>
<dbReference type="Pfam" id="PF12937">
    <property type="entry name" value="F-box-like"/>
    <property type="match status" value="1"/>
</dbReference>
<feature type="non-terminal residue" evidence="3">
    <location>
        <position position="1"/>
    </location>
</feature>
<organism evidence="3 4">
    <name type="scientific">Eragrostis curvula</name>
    <name type="common">weeping love grass</name>
    <dbReference type="NCBI Taxonomy" id="38414"/>
    <lineage>
        <taxon>Eukaryota</taxon>
        <taxon>Viridiplantae</taxon>
        <taxon>Streptophyta</taxon>
        <taxon>Embryophyta</taxon>
        <taxon>Tracheophyta</taxon>
        <taxon>Spermatophyta</taxon>
        <taxon>Magnoliopsida</taxon>
        <taxon>Liliopsida</taxon>
        <taxon>Poales</taxon>
        <taxon>Poaceae</taxon>
        <taxon>PACMAD clade</taxon>
        <taxon>Chloridoideae</taxon>
        <taxon>Eragrostideae</taxon>
        <taxon>Eragrostidinae</taxon>
        <taxon>Eragrostis</taxon>
    </lineage>
</organism>
<evidence type="ECO:0000313" key="3">
    <source>
        <dbReference type="EMBL" id="TVU15702.1"/>
    </source>
</evidence>
<dbReference type="PANTHER" id="PTHR38926:SF79">
    <property type="entry name" value="OS08G0195800 PROTEIN"/>
    <property type="match status" value="1"/>
</dbReference>
<dbReference type="EMBL" id="RWGY01000031">
    <property type="protein sequence ID" value="TVU15702.1"/>
    <property type="molecule type" value="Genomic_DNA"/>
</dbReference>
<evidence type="ECO:0000313" key="4">
    <source>
        <dbReference type="Proteomes" id="UP000324897"/>
    </source>
</evidence>
<dbReference type="InterPro" id="IPR036047">
    <property type="entry name" value="F-box-like_dom_sf"/>
</dbReference>
<dbReference type="Proteomes" id="UP000324897">
    <property type="component" value="Unassembled WGS sequence"/>
</dbReference>
<reference evidence="3 4" key="1">
    <citation type="journal article" date="2019" name="Sci. Rep.">
        <title>A high-quality genome of Eragrostis curvula grass provides insights into Poaceae evolution and supports new strategies to enhance forage quality.</title>
        <authorList>
            <person name="Carballo J."/>
            <person name="Santos B.A.C.M."/>
            <person name="Zappacosta D."/>
            <person name="Garbus I."/>
            <person name="Selva J.P."/>
            <person name="Gallo C.A."/>
            <person name="Diaz A."/>
            <person name="Albertini E."/>
            <person name="Caccamo M."/>
            <person name="Echenique V."/>
        </authorList>
    </citation>
    <scope>NUCLEOTIDE SEQUENCE [LARGE SCALE GENOMIC DNA]</scope>
    <source>
        <strain evidence="4">cv. Victoria</strain>
        <tissue evidence="3">Leaf</tissue>
    </source>
</reference>
<feature type="compositionally biased region" description="Basic residues" evidence="1">
    <location>
        <begin position="7"/>
        <end position="20"/>
    </location>
</feature>
<dbReference type="SMART" id="SM00256">
    <property type="entry name" value="FBOX"/>
    <property type="match status" value="1"/>
</dbReference>
<dbReference type="AlphaFoldDB" id="A0A5J9TWD4"/>
<gene>
    <name evidence="3" type="ORF">EJB05_39239</name>
</gene>
<dbReference type="OrthoDB" id="192402at2759"/>
<dbReference type="Gene3D" id="1.20.1280.50">
    <property type="match status" value="1"/>
</dbReference>
<dbReference type="Gramene" id="TVU15702">
    <property type="protein sequence ID" value="TVU15702"/>
    <property type="gene ID" value="EJB05_39239"/>
</dbReference>
<keyword evidence="4" id="KW-1185">Reference proteome</keyword>
<feature type="region of interest" description="Disordered" evidence="1">
    <location>
        <begin position="1"/>
        <end position="22"/>
    </location>
</feature>
<dbReference type="SUPFAM" id="SSF81383">
    <property type="entry name" value="F-box domain"/>
    <property type="match status" value="1"/>
</dbReference>
<proteinExistence type="predicted"/>
<accession>A0A5J9TWD4</accession>
<sequence length="219" mass="23927">MPASRRGGGRQRTSRARRRDKAAAERDWADGLPMDALLAILERLDHIDVLMSAELVCRSWRRAAWDEPSLWRRITMRGHQGIAAKLNRCGMACDAVRRSAGRCEAFCGEFAGDDGFLIYLSEQNLPLRHVFHPIFTVASSYIFYGEAPLPSPAIPVATSPVQEPRAASASSRVWSCRRTAARSPASPCPRASTSIAVIALGRGVKVERDAGTPGRGLTN</sequence>
<name>A0A5J9TWD4_9POAL</name>
<comment type="caution">
    <text evidence="3">The sequence shown here is derived from an EMBL/GenBank/DDBJ whole genome shotgun (WGS) entry which is preliminary data.</text>
</comment>
<protein>
    <recommendedName>
        <fullName evidence="2">F-box domain-containing protein</fullName>
    </recommendedName>
</protein>
<dbReference type="InterPro" id="IPR001810">
    <property type="entry name" value="F-box_dom"/>
</dbReference>